<dbReference type="InterPro" id="IPR006311">
    <property type="entry name" value="TAT_signal"/>
</dbReference>
<dbReference type="RefSeq" id="WP_397089003.1">
    <property type="nucleotide sequence ID" value="NZ_JBITGY010000011.1"/>
</dbReference>
<accession>A0ABW7Z4W1</accession>
<dbReference type="EMBL" id="JBITGY010000011">
    <property type="protein sequence ID" value="MFI6503214.1"/>
    <property type="molecule type" value="Genomic_DNA"/>
</dbReference>
<keyword evidence="1" id="KW-0732">Signal</keyword>
<protein>
    <recommendedName>
        <fullName evidence="4">Tat pathway signal sequence domain protein</fullName>
    </recommendedName>
</protein>
<evidence type="ECO:0008006" key="4">
    <source>
        <dbReference type="Google" id="ProtNLM"/>
    </source>
</evidence>
<proteinExistence type="predicted"/>
<reference evidence="2 3" key="1">
    <citation type="submission" date="2024-10" db="EMBL/GenBank/DDBJ databases">
        <title>The Natural Products Discovery Center: Release of the First 8490 Sequenced Strains for Exploring Actinobacteria Biosynthetic Diversity.</title>
        <authorList>
            <person name="Kalkreuter E."/>
            <person name="Kautsar S.A."/>
            <person name="Yang D."/>
            <person name="Bader C.D."/>
            <person name="Teijaro C.N."/>
            <person name="Fluegel L."/>
            <person name="Davis C.M."/>
            <person name="Simpson J.R."/>
            <person name="Lauterbach L."/>
            <person name="Steele A.D."/>
            <person name="Gui C."/>
            <person name="Meng S."/>
            <person name="Li G."/>
            <person name="Viehrig K."/>
            <person name="Ye F."/>
            <person name="Su P."/>
            <person name="Kiefer A.F."/>
            <person name="Nichols A."/>
            <person name="Cepeda A.J."/>
            <person name="Yan W."/>
            <person name="Fan B."/>
            <person name="Jiang Y."/>
            <person name="Adhikari A."/>
            <person name="Zheng C.-J."/>
            <person name="Schuster L."/>
            <person name="Cowan T.M."/>
            <person name="Smanski M.J."/>
            <person name="Chevrette M.G."/>
            <person name="De Carvalho L.P.S."/>
            <person name="Shen B."/>
        </authorList>
    </citation>
    <scope>NUCLEOTIDE SEQUENCE [LARGE SCALE GENOMIC DNA]</scope>
    <source>
        <strain evidence="2 3">NPDC050545</strain>
    </source>
</reference>
<sequence length="280" mass="30497">MELSRRRLGLLLGAAAAAPLLTARPATAAPTLLPPGHTWRLMWSPTAGGDGMRAWETVEDDRADSHTSARPHIFPEGGDWRFTMHTADRDTSTDRQRHEVTGNRTPGGYLQWKAGELWRVTYSMFIPATLKATTTFTHIFQTKKPGAGGAPITVTSLRRVNGAQTIEHKVFEPDVLVGRTGLEPLHDKWIDIDYELRIGEGSSGAVRWVVRSGGATVVDATRTGVDTFLGDRVRPKWGIYRSLGDASGSLQNCHLLLTALKSYKAVPGSGGGSTRFEVTP</sequence>
<evidence type="ECO:0000313" key="3">
    <source>
        <dbReference type="Proteomes" id="UP001612741"/>
    </source>
</evidence>
<evidence type="ECO:0000256" key="1">
    <source>
        <dbReference type="SAM" id="SignalP"/>
    </source>
</evidence>
<dbReference type="PROSITE" id="PS51318">
    <property type="entry name" value="TAT"/>
    <property type="match status" value="1"/>
</dbReference>
<comment type="caution">
    <text evidence="2">The sequence shown here is derived from an EMBL/GenBank/DDBJ whole genome shotgun (WGS) entry which is preliminary data.</text>
</comment>
<dbReference type="Gene3D" id="2.60.120.200">
    <property type="match status" value="1"/>
</dbReference>
<feature type="signal peptide" evidence="1">
    <location>
        <begin position="1"/>
        <end position="28"/>
    </location>
</feature>
<name>A0ABW7Z4W1_9ACTN</name>
<keyword evidence="3" id="KW-1185">Reference proteome</keyword>
<gene>
    <name evidence="2" type="ORF">ACIBG2_37935</name>
</gene>
<organism evidence="2 3">
    <name type="scientific">Nonomuraea typhae</name>
    <dbReference type="NCBI Taxonomy" id="2603600"/>
    <lineage>
        <taxon>Bacteria</taxon>
        <taxon>Bacillati</taxon>
        <taxon>Actinomycetota</taxon>
        <taxon>Actinomycetes</taxon>
        <taxon>Streptosporangiales</taxon>
        <taxon>Streptosporangiaceae</taxon>
        <taxon>Nonomuraea</taxon>
    </lineage>
</organism>
<evidence type="ECO:0000313" key="2">
    <source>
        <dbReference type="EMBL" id="MFI6503214.1"/>
    </source>
</evidence>
<feature type="chain" id="PRO_5045852706" description="Tat pathway signal sequence domain protein" evidence="1">
    <location>
        <begin position="29"/>
        <end position="280"/>
    </location>
</feature>
<dbReference type="Proteomes" id="UP001612741">
    <property type="component" value="Unassembled WGS sequence"/>
</dbReference>